<evidence type="ECO:0008006" key="2">
    <source>
        <dbReference type="Google" id="ProtNLM"/>
    </source>
</evidence>
<dbReference type="AlphaFoldDB" id="A0A6M3LHJ2"/>
<proteinExistence type="predicted"/>
<reference evidence="1" key="1">
    <citation type="submission" date="2020-03" db="EMBL/GenBank/DDBJ databases">
        <title>The deep terrestrial virosphere.</title>
        <authorList>
            <person name="Holmfeldt K."/>
            <person name="Nilsson E."/>
            <person name="Simone D."/>
            <person name="Lopez-Fernandez M."/>
            <person name="Wu X."/>
            <person name="de Brujin I."/>
            <person name="Lundin D."/>
            <person name="Andersson A."/>
            <person name="Bertilsson S."/>
            <person name="Dopson M."/>
        </authorList>
    </citation>
    <scope>NUCLEOTIDE SEQUENCE</scope>
    <source>
        <strain evidence="1">MM415B04586</strain>
    </source>
</reference>
<accession>A0A6M3LHJ2</accession>
<dbReference type="EMBL" id="MT143076">
    <property type="protein sequence ID" value="QJA92551.1"/>
    <property type="molecule type" value="Genomic_DNA"/>
</dbReference>
<name>A0A6M3LHJ2_9ZZZZ</name>
<protein>
    <recommendedName>
        <fullName evidence="2">RanBP2-type domain-containing protein</fullName>
    </recommendedName>
</protein>
<evidence type="ECO:0000313" key="1">
    <source>
        <dbReference type="EMBL" id="QJA92551.1"/>
    </source>
</evidence>
<sequence>MTIRTKPTNTKYRTGWDVAFTVMQAWKCRRCKFNSTIYYDECPMCGSDMAAVKERRVKC</sequence>
<gene>
    <name evidence="1" type="ORF">MM415B04586_0008</name>
</gene>
<organism evidence="1">
    <name type="scientific">viral metagenome</name>
    <dbReference type="NCBI Taxonomy" id="1070528"/>
    <lineage>
        <taxon>unclassified sequences</taxon>
        <taxon>metagenomes</taxon>
        <taxon>organismal metagenomes</taxon>
    </lineage>
</organism>